<evidence type="ECO:0000256" key="5">
    <source>
        <dbReference type="ARBA" id="ARBA00022946"/>
    </source>
</evidence>
<feature type="domain" description="Enoyl reductase (ER)" evidence="11">
    <location>
        <begin position="10"/>
        <end position="325"/>
    </location>
</feature>
<dbReference type="RefSeq" id="WP_343963503.1">
    <property type="nucleotide sequence ID" value="NZ_BAAAHK010000001.1"/>
</dbReference>
<reference evidence="12 13" key="1">
    <citation type="journal article" date="2019" name="Int. J. Syst. Evol. Microbiol.">
        <title>The Global Catalogue of Microorganisms (GCM) 10K type strain sequencing project: providing services to taxonomists for standard genome sequencing and annotation.</title>
        <authorList>
            <consortium name="The Broad Institute Genomics Platform"/>
            <consortium name="The Broad Institute Genome Sequencing Center for Infectious Disease"/>
            <person name="Wu L."/>
            <person name="Ma J."/>
        </authorList>
    </citation>
    <scope>NUCLEOTIDE SEQUENCE [LARGE SCALE GENOMIC DNA]</scope>
    <source>
        <strain evidence="12 13">JCM 10977</strain>
    </source>
</reference>
<dbReference type="EC" id="1.3.1.104" evidence="9"/>
<evidence type="ECO:0000256" key="6">
    <source>
        <dbReference type="ARBA" id="ARBA00023002"/>
    </source>
</evidence>
<accession>A0ABN1P556</accession>
<dbReference type="SMART" id="SM00829">
    <property type="entry name" value="PKS_ER"/>
    <property type="match status" value="1"/>
</dbReference>
<dbReference type="SUPFAM" id="SSF51735">
    <property type="entry name" value="NAD(P)-binding Rossmann-fold domains"/>
    <property type="match status" value="1"/>
</dbReference>
<dbReference type="Pfam" id="PF08240">
    <property type="entry name" value="ADH_N"/>
    <property type="match status" value="1"/>
</dbReference>
<evidence type="ECO:0000313" key="13">
    <source>
        <dbReference type="Proteomes" id="UP001500542"/>
    </source>
</evidence>
<dbReference type="Pfam" id="PF00107">
    <property type="entry name" value="ADH_zinc_N"/>
    <property type="match status" value="1"/>
</dbReference>
<keyword evidence="7" id="KW-0443">Lipid metabolism</keyword>
<keyword evidence="5" id="KW-0809">Transit peptide</keyword>
<dbReference type="Gene3D" id="3.90.180.10">
    <property type="entry name" value="Medium-chain alcohol dehydrogenases, catalytic domain"/>
    <property type="match status" value="1"/>
</dbReference>
<dbReference type="InterPro" id="IPR013149">
    <property type="entry name" value="ADH-like_C"/>
</dbReference>
<gene>
    <name evidence="12" type="ORF">GCM10009554_00720</name>
</gene>
<dbReference type="InterPro" id="IPR013154">
    <property type="entry name" value="ADH-like_N"/>
</dbReference>
<comment type="catalytic activity">
    <reaction evidence="10">
        <text>a 2,3-saturated acyl-[ACP] + NADP(+) = a (2E)-enoyl-[ACP] + NADPH + H(+)</text>
        <dbReference type="Rhea" id="RHEA:22564"/>
        <dbReference type="Rhea" id="RHEA-COMP:9925"/>
        <dbReference type="Rhea" id="RHEA-COMP:9926"/>
        <dbReference type="ChEBI" id="CHEBI:15378"/>
        <dbReference type="ChEBI" id="CHEBI:57783"/>
        <dbReference type="ChEBI" id="CHEBI:58349"/>
        <dbReference type="ChEBI" id="CHEBI:78784"/>
        <dbReference type="ChEBI" id="CHEBI:78785"/>
        <dbReference type="EC" id="1.3.1.104"/>
    </reaction>
</comment>
<keyword evidence="8" id="KW-0275">Fatty acid biosynthesis</keyword>
<evidence type="ECO:0000313" key="12">
    <source>
        <dbReference type="EMBL" id="GAA0922884.1"/>
    </source>
</evidence>
<comment type="caution">
    <text evidence="12">The sequence shown here is derived from an EMBL/GenBank/DDBJ whole genome shotgun (WGS) entry which is preliminary data.</text>
</comment>
<proteinExistence type="inferred from homology"/>
<evidence type="ECO:0000256" key="10">
    <source>
        <dbReference type="ARBA" id="ARBA00048843"/>
    </source>
</evidence>
<dbReference type="Proteomes" id="UP001500542">
    <property type="component" value="Unassembled WGS sequence"/>
</dbReference>
<dbReference type="InterPro" id="IPR020843">
    <property type="entry name" value="ER"/>
</dbReference>
<evidence type="ECO:0000256" key="7">
    <source>
        <dbReference type="ARBA" id="ARBA00023098"/>
    </source>
</evidence>
<dbReference type="EMBL" id="BAAAHK010000001">
    <property type="protein sequence ID" value="GAA0922884.1"/>
    <property type="molecule type" value="Genomic_DNA"/>
</dbReference>
<keyword evidence="13" id="KW-1185">Reference proteome</keyword>
<dbReference type="CDD" id="cd05282">
    <property type="entry name" value="ETR_like"/>
    <property type="match status" value="1"/>
</dbReference>
<organism evidence="12 13">
    <name type="scientific">Kribbella koreensis</name>
    <dbReference type="NCBI Taxonomy" id="57909"/>
    <lineage>
        <taxon>Bacteria</taxon>
        <taxon>Bacillati</taxon>
        <taxon>Actinomycetota</taxon>
        <taxon>Actinomycetes</taxon>
        <taxon>Propionibacteriales</taxon>
        <taxon>Kribbellaceae</taxon>
        <taxon>Kribbella</taxon>
    </lineage>
</organism>
<protein>
    <recommendedName>
        <fullName evidence="9">enoyl-[acyl-carrier-protein] reductase</fullName>
        <ecNumber evidence="9">1.3.1.104</ecNumber>
    </recommendedName>
</protein>
<evidence type="ECO:0000256" key="8">
    <source>
        <dbReference type="ARBA" id="ARBA00023160"/>
    </source>
</evidence>
<keyword evidence="4" id="KW-0521">NADP</keyword>
<dbReference type="InterPro" id="IPR036291">
    <property type="entry name" value="NAD(P)-bd_dom_sf"/>
</dbReference>
<dbReference type="SUPFAM" id="SSF50129">
    <property type="entry name" value="GroES-like"/>
    <property type="match status" value="1"/>
</dbReference>
<dbReference type="PANTHER" id="PTHR43981">
    <property type="entry name" value="ENOYL-[ACYL-CARRIER-PROTEIN] REDUCTASE, MITOCHONDRIAL"/>
    <property type="match status" value="1"/>
</dbReference>
<dbReference type="InterPro" id="IPR051034">
    <property type="entry name" value="Mito_Enoyl-ACP_Reductase"/>
</dbReference>
<keyword evidence="2" id="KW-0444">Lipid biosynthesis</keyword>
<keyword evidence="3" id="KW-0276">Fatty acid metabolism</keyword>
<keyword evidence="6" id="KW-0560">Oxidoreductase</keyword>
<evidence type="ECO:0000256" key="3">
    <source>
        <dbReference type="ARBA" id="ARBA00022832"/>
    </source>
</evidence>
<dbReference type="PANTHER" id="PTHR43981:SF2">
    <property type="entry name" value="ENOYL-[ACYL-CARRIER-PROTEIN] REDUCTASE, MITOCHONDRIAL"/>
    <property type="match status" value="1"/>
</dbReference>
<comment type="similarity">
    <text evidence="1">Belongs to the zinc-containing alcohol dehydrogenase family. Quinone oxidoreductase subfamily.</text>
</comment>
<evidence type="ECO:0000259" key="11">
    <source>
        <dbReference type="SMART" id="SM00829"/>
    </source>
</evidence>
<evidence type="ECO:0000256" key="9">
    <source>
        <dbReference type="ARBA" id="ARBA00038963"/>
    </source>
</evidence>
<dbReference type="InterPro" id="IPR011032">
    <property type="entry name" value="GroES-like_sf"/>
</dbReference>
<evidence type="ECO:0000256" key="1">
    <source>
        <dbReference type="ARBA" id="ARBA00010371"/>
    </source>
</evidence>
<sequence length="327" mass="34783">MSQLILNAIGDIDKDITLVTDPDLTVGADQVLVAIEAAVINPVDLMIAAGTYGFQAKPPFALGTEGVGRVTAAGASVDQALVGRRVVILPNYEQGTWADQVVVASRNVVPVTDEGDPEQLAMVAINPLTAHLMLTEYVDLQPGDWIGQNLGSSAVGQYALALAKRADLKVLSVVRSEEAADRLRRQGAGLVVVDGNDLAERIKAELGGQQLKLVLDGAGDATVGALGSALEFEGTVVSYSSVTGQPVPVGRRDSLYRQLRLRGIWIVNWLQNSTPEQIASTYGELAELVAQGVLRAEVEASYPVAEYRKALDHHRRGGRTGKIVFKP</sequence>
<evidence type="ECO:0000256" key="2">
    <source>
        <dbReference type="ARBA" id="ARBA00022516"/>
    </source>
</evidence>
<evidence type="ECO:0000256" key="4">
    <source>
        <dbReference type="ARBA" id="ARBA00022857"/>
    </source>
</evidence>
<name>A0ABN1P556_9ACTN</name>
<dbReference type="Gene3D" id="3.40.50.720">
    <property type="entry name" value="NAD(P)-binding Rossmann-like Domain"/>
    <property type="match status" value="1"/>
</dbReference>